<dbReference type="Proteomes" id="UP000265180">
    <property type="component" value="Chromosome 8"/>
</dbReference>
<accession>A0A3P9LIU2</accession>
<reference key="1">
    <citation type="journal article" date="2007" name="Nature">
        <title>The medaka draft genome and insights into vertebrate genome evolution.</title>
        <authorList>
            <person name="Kasahara M."/>
            <person name="Naruse K."/>
            <person name="Sasaki S."/>
            <person name="Nakatani Y."/>
            <person name="Qu W."/>
            <person name="Ahsan B."/>
            <person name="Yamada T."/>
            <person name="Nagayasu Y."/>
            <person name="Doi K."/>
            <person name="Kasai Y."/>
            <person name="Jindo T."/>
            <person name="Kobayashi D."/>
            <person name="Shimada A."/>
            <person name="Toyoda A."/>
            <person name="Kuroki Y."/>
            <person name="Fujiyama A."/>
            <person name="Sasaki T."/>
            <person name="Shimizu A."/>
            <person name="Asakawa S."/>
            <person name="Shimizu N."/>
            <person name="Hashimoto S."/>
            <person name="Yang J."/>
            <person name="Lee Y."/>
            <person name="Matsushima K."/>
            <person name="Sugano S."/>
            <person name="Sakaizumi M."/>
            <person name="Narita T."/>
            <person name="Ohishi K."/>
            <person name="Haga S."/>
            <person name="Ohta F."/>
            <person name="Nomoto H."/>
            <person name="Nogata K."/>
            <person name="Morishita T."/>
            <person name="Endo T."/>
            <person name="Shin-I T."/>
            <person name="Takeda H."/>
            <person name="Morishita S."/>
            <person name="Kohara Y."/>
        </authorList>
    </citation>
    <scope>NUCLEOTIDE SEQUENCE [LARGE SCALE GENOMIC DNA]</scope>
    <source>
        <strain>Hd-rR</strain>
    </source>
</reference>
<reference evidence="1" key="3">
    <citation type="submission" date="2025-08" db="UniProtKB">
        <authorList>
            <consortium name="Ensembl"/>
        </authorList>
    </citation>
    <scope>IDENTIFICATION</scope>
    <source>
        <strain evidence="1">HNI</strain>
    </source>
</reference>
<organism evidence="1 2">
    <name type="scientific">Oryzias latipes</name>
    <name type="common">Japanese rice fish</name>
    <name type="synonym">Japanese killifish</name>
    <dbReference type="NCBI Taxonomy" id="8090"/>
    <lineage>
        <taxon>Eukaryota</taxon>
        <taxon>Metazoa</taxon>
        <taxon>Chordata</taxon>
        <taxon>Craniata</taxon>
        <taxon>Vertebrata</taxon>
        <taxon>Euteleostomi</taxon>
        <taxon>Actinopterygii</taxon>
        <taxon>Neopterygii</taxon>
        <taxon>Teleostei</taxon>
        <taxon>Neoteleostei</taxon>
        <taxon>Acanthomorphata</taxon>
        <taxon>Ovalentaria</taxon>
        <taxon>Atherinomorphae</taxon>
        <taxon>Beloniformes</taxon>
        <taxon>Adrianichthyidae</taxon>
        <taxon>Oryziinae</taxon>
        <taxon>Oryzias</taxon>
    </lineage>
</organism>
<proteinExistence type="predicted"/>
<dbReference type="Ensembl" id="ENSORLT00020030066.1">
    <property type="protein sequence ID" value="ENSORLP00020020646.1"/>
    <property type="gene ID" value="ENSORLG00020021633.1"/>
</dbReference>
<sequence length="164" mass="17673">MVAIRLYSFDSDSSRNTKTFVDLQLLLQVASLHESPPPPSLIVVDRLESFLRGPAGGCSTGCFSGEQSSGARLSALLCDTAAFLTQVLEQRGTSRGNISSRLSTTYSNIEEREQGRGSCWKALKRSNSQCSCDVARQSSEPLLASLSLFMAIVETFEALGGREG</sequence>
<reference evidence="1" key="4">
    <citation type="submission" date="2025-09" db="UniProtKB">
        <authorList>
            <consortium name="Ensembl"/>
        </authorList>
    </citation>
    <scope>IDENTIFICATION</scope>
    <source>
        <strain evidence="1">HNI</strain>
    </source>
</reference>
<name>A0A3P9LIU2_ORYLA</name>
<reference evidence="1 2" key="2">
    <citation type="submission" date="2017-04" db="EMBL/GenBank/DDBJ databases">
        <title>CpG methylation of centromeres and impact of large insertions on vertebrate speciation.</title>
        <authorList>
            <person name="Ichikawa K."/>
            <person name="Yoshimura J."/>
            <person name="Morishita S."/>
        </authorList>
    </citation>
    <scope>NUCLEOTIDE SEQUENCE</scope>
    <source>
        <strain evidence="1 2">HNI</strain>
    </source>
</reference>
<protein>
    <recommendedName>
        <fullName evidence="3">SWIM-type zinc finger 7 associated protein 1</fullName>
    </recommendedName>
</protein>
<evidence type="ECO:0000313" key="2">
    <source>
        <dbReference type="Proteomes" id="UP000265180"/>
    </source>
</evidence>
<evidence type="ECO:0000313" key="1">
    <source>
        <dbReference type="Ensembl" id="ENSORLP00020020646.1"/>
    </source>
</evidence>
<evidence type="ECO:0008006" key="3">
    <source>
        <dbReference type="Google" id="ProtNLM"/>
    </source>
</evidence>
<dbReference type="AlphaFoldDB" id="A0A3P9LIU2"/>